<evidence type="ECO:0000313" key="4">
    <source>
        <dbReference type="Proteomes" id="UP001212152"/>
    </source>
</evidence>
<organism evidence="3 4">
    <name type="scientific">Geranomyces variabilis</name>
    <dbReference type="NCBI Taxonomy" id="109894"/>
    <lineage>
        <taxon>Eukaryota</taxon>
        <taxon>Fungi</taxon>
        <taxon>Fungi incertae sedis</taxon>
        <taxon>Chytridiomycota</taxon>
        <taxon>Chytridiomycota incertae sedis</taxon>
        <taxon>Chytridiomycetes</taxon>
        <taxon>Spizellomycetales</taxon>
        <taxon>Powellomycetaceae</taxon>
        <taxon>Geranomyces</taxon>
    </lineage>
</organism>
<protein>
    <recommendedName>
        <fullName evidence="2">PIN domain-containing protein</fullName>
    </recommendedName>
</protein>
<dbReference type="EMBL" id="JADGJQ010000001">
    <property type="protein sequence ID" value="KAJ3185498.1"/>
    <property type="molecule type" value="Genomic_DNA"/>
</dbReference>
<feature type="region of interest" description="Disordered" evidence="1">
    <location>
        <begin position="35"/>
        <end position="58"/>
    </location>
</feature>
<dbReference type="PANTHER" id="PTHR16161">
    <property type="entry name" value="TRANSCRIPTIONAL PROTEIN SWT1"/>
    <property type="match status" value="1"/>
</dbReference>
<dbReference type="PANTHER" id="PTHR16161:SF0">
    <property type="entry name" value="TRANSCRIPTIONAL PROTEIN SWT1"/>
    <property type="match status" value="1"/>
</dbReference>
<feature type="compositionally biased region" description="Pro residues" evidence="1">
    <location>
        <begin position="406"/>
        <end position="415"/>
    </location>
</feature>
<dbReference type="Gene3D" id="3.40.50.1010">
    <property type="entry name" value="5'-nuclease"/>
    <property type="match status" value="1"/>
</dbReference>
<feature type="region of interest" description="Disordered" evidence="1">
    <location>
        <begin position="286"/>
        <end position="342"/>
    </location>
</feature>
<name>A0AAD5TU79_9FUNG</name>
<dbReference type="InterPro" id="IPR052626">
    <property type="entry name" value="SWT1_Regulator"/>
</dbReference>
<evidence type="ECO:0000256" key="1">
    <source>
        <dbReference type="SAM" id="MobiDB-lite"/>
    </source>
</evidence>
<sequence length="595" mass="65020">MEVDQSYYPMDVDDDVQQMLAREIAHMRQAPSIYPATNNLPEQMSRTDESNQTRPEPCSPPPFAWEVQQKASDWSTPNESANANPMSHVVARPNSIPITLTETPFGSHYLALVVDTNYLISYLSFMKDLMRWLPTPQMLVVIPYVVIKELDSLKEPHKRTVAPLAQAVEDRVINPLNTINEGVSEAAAGGGERRGGDTVFISLVSKKFNNDDRILECARFVRARITPNVLMMTNDKNLGIKSRIHGIDVAAHYKGSAQAFLNDIRISLGQQPIPIVAGVGNPVRKANGAMPTNSTPKSEPRWGPVGNQTTAAAGVPDPPLENSKPKRKRTADDDCSPTVDSLSAMNVDGMDIMEEGPGMGVAEARATNARGEIPFSGQPSAFVNLYYIAAPKGKKKRKSSVSTAVPPLPSPPPAPISTKAQGKAAVKSQQQQYEGVQNAKKTAIKSGTSGDALDIVCSEVCRTLPPLLTIGFQHVFDAFDRAQPDKALNLTSPPWSLEELFRMLEKHWKACFSALLGNNAFDARARKFCLDKSTSIVRGLKYGRTGATLGELRELVDHLIKFAGLLRKSGCLAQLHDARSVERLLQGLKEKLQPV</sequence>
<reference evidence="3" key="1">
    <citation type="submission" date="2020-05" db="EMBL/GenBank/DDBJ databases">
        <title>Phylogenomic resolution of chytrid fungi.</title>
        <authorList>
            <person name="Stajich J.E."/>
            <person name="Amses K."/>
            <person name="Simmons R."/>
            <person name="Seto K."/>
            <person name="Myers J."/>
            <person name="Bonds A."/>
            <person name="Quandt C.A."/>
            <person name="Barry K."/>
            <person name="Liu P."/>
            <person name="Grigoriev I."/>
            <person name="Longcore J.E."/>
            <person name="James T.Y."/>
        </authorList>
    </citation>
    <scope>NUCLEOTIDE SEQUENCE</scope>
    <source>
        <strain evidence="3">JEL0379</strain>
    </source>
</reference>
<dbReference type="InterPro" id="IPR002716">
    <property type="entry name" value="PIN_dom"/>
</dbReference>
<keyword evidence="4" id="KW-1185">Reference proteome</keyword>
<feature type="domain" description="PIN" evidence="2">
    <location>
        <begin position="110"/>
        <end position="240"/>
    </location>
</feature>
<dbReference type="AlphaFoldDB" id="A0AAD5TU79"/>
<feature type="region of interest" description="Disordered" evidence="1">
    <location>
        <begin position="397"/>
        <end position="420"/>
    </location>
</feature>
<dbReference type="SUPFAM" id="SSF88723">
    <property type="entry name" value="PIN domain-like"/>
    <property type="match status" value="1"/>
</dbReference>
<comment type="caution">
    <text evidence="3">The sequence shown here is derived from an EMBL/GenBank/DDBJ whole genome shotgun (WGS) entry which is preliminary data.</text>
</comment>
<evidence type="ECO:0000313" key="3">
    <source>
        <dbReference type="EMBL" id="KAJ3185498.1"/>
    </source>
</evidence>
<dbReference type="Proteomes" id="UP001212152">
    <property type="component" value="Unassembled WGS sequence"/>
</dbReference>
<gene>
    <name evidence="3" type="ORF">HDU87_000121</name>
</gene>
<evidence type="ECO:0000259" key="2">
    <source>
        <dbReference type="SMART" id="SM00670"/>
    </source>
</evidence>
<dbReference type="GO" id="GO:0005634">
    <property type="term" value="C:nucleus"/>
    <property type="evidence" value="ECO:0007669"/>
    <property type="project" value="TreeGrafter"/>
</dbReference>
<proteinExistence type="predicted"/>
<dbReference type="InterPro" id="IPR029060">
    <property type="entry name" value="PIN-like_dom_sf"/>
</dbReference>
<dbReference type="SMART" id="SM00670">
    <property type="entry name" value="PINc"/>
    <property type="match status" value="1"/>
</dbReference>
<dbReference type="Pfam" id="PF13638">
    <property type="entry name" value="PIN_4"/>
    <property type="match status" value="1"/>
</dbReference>
<dbReference type="GO" id="GO:0004540">
    <property type="term" value="F:RNA nuclease activity"/>
    <property type="evidence" value="ECO:0007669"/>
    <property type="project" value="UniProtKB-ARBA"/>
</dbReference>
<feature type="compositionally biased region" description="Polar residues" evidence="1">
    <location>
        <begin position="35"/>
        <end position="44"/>
    </location>
</feature>
<accession>A0AAD5TU79</accession>